<dbReference type="AlphaFoldDB" id="A0A081RUJ8"/>
<protein>
    <submittedName>
        <fullName evidence="1">Uncharacterized protein</fullName>
    </submittedName>
</protein>
<evidence type="ECO:0000313" key="2">
    <source>
        <dbReference type="Proteomes" id="UP000028002"/>
    </source>
</evidence>
<proteinExistence type="predicted"/>
<organism evidence="1 2">
    <name type="scientific">Photorhabdus temperata subsp. temperata Meg1</name>
    <dbReference type="NCBI Taxonomy" id="1393735"/>
    <lineage>
        <taxon>Bacteria</taxon>
        <taxon>Pseudomonadati</taxon>
        <taxon>Pseudomonadota</taxon>
        <taxon>Gammaproteobacteria</taxon>
        <taxon>Enterobacterales</taxon>
        <taxon>Morganellaceae</taxon>
        <taxon>Photorhabdus</taxon>
    </lineage>
</organism>
<sequence>MTNFSSFLECELSKIDQLITKQGKLIELLKEKRQAVISHAVTKGLNTDVNMK</sequence>
<dbReference type="EMBL" id="JGVH01000051">
    <property type="protein sequence ID" value="KER02351.1"/>
    <property type="molecule type" value="Genomic_DNA"/>
</dbReference>
<evidence type="ECO:0000313" key="1">
    <source>
        <dbReference type="EMBL" id="KER02351.1"/>
    </source>
</evidence>
<dbReference type="PATRIC" id="fig|1393735.3.peg.3108"/>
<gene>
    <name evidence="1" type="ORF">MEG1DRAFT_03052</name>
</gene>
<dbReference type="SUPFAM" id="SSF116734">
    <property type="entry name" value="DNA methylase specificity domain"/>
    <property type="match status" value="1"/>
</dbReference>
<reference evidence="1 2" key="1">
    <citation type="submission" date="2014-03" db="EMBL/GenBank/DDBJ databases">
        <title>Draft Genome of Photorhabdus temperata Meg1.</title>
        <authorList>
            <person name="Hurst S.G.IV."/>
            <person name="Morris K."/>
            <person name="Thomas K."/>
            <person name="Tisa L.S."/>
        </authorList>
    </citation>
    <scope>NUCLEOTIDE SEQUENCE [LARGE SCALE GENOMIC DNA]</scope>
    <source>
        <strain evidence="1 2">Meg1</strain>
    </source>
</reference>
<dbReference type="Proteomes" id="UP000028002">
    <property type="component" value="Unassembled WGS sequence"/>
</dbReference>
<accession>A0A081RUJ8</accession>
<comment type="caution">
    <text evidence="1">The sequence shown here is derived from an EMBL/GenBank/DDBJ whole genome shotgun (WGS) entry which is preliminary data.</text>
</comment>
<name>A0A081RUJ8_PHOTE</name>
<dbReference type="Gene3D" id="1.10.287.1120">
    <property type="entry name" value="Bipartite methylase S protein"/>
    <property type="match status" value="1"/>
</dbReference>